<feature type="compositionally biased region" description="Low complexity" evidence="1">
    <location>
        <begin position="193"/>
        <end position="207"/>
    </location>
</feature>
<evidence type="ECO:0000313" key="2">
    <source>
        <dbReference type="EMBL" id="KAK0717640.1"/>
    </source>
</evidence>
<feature type="compositionally biased region" description="Acidic residues" evidence="1">
    <location>
        <begin position="248"/>
        <end position="261"/>
    </location>
</feature>
<name>A0AA40AKR0_9PEZI</name>
<dbReference type="Proteomes" id="UP001172101">
    <property type="component" value="Unassembled WGS sequence"/>
</dbReference>
<gene>
    <name evidence="2" type="ORF">B0T26DRAFT_675917</name>
</gene>
<organism evidence="2 3">
    <name type="scientific">Lasiosphaeria miniovina</name>
    <dbReference type="NCBI Taxonomy" id="1954250"/>
    <lineage>
        <taxon>Eukaryota</taxon>
        <taxon>Fungi</taxon>
        <taxon>Dikarya</taxon>
        <taxon>Ascomycota</taxon>
        <taxon>Pezizomycotina</taxon>
        <taxon>Sordariomycetes</taxon>
        <taxon>Sordariomycetidae</taxon>
        <taxon>Sordariales</taxon>
        <taxon>Lasiosphaeriaceae</taxon>
        <taxon>Lasiosphaeria</taxon>
    </lineage>
</organism>
<reference evidence="2" key="1">
    <citation type="submission" date="2023-06" db="EMBL/GenBank/DDBJ databases">
        <title>Genome-scale phylogeny and comparative genomics of the fungal order Sordariales.</title>
        <authorList>
            <consortium name="Lawrence Berkeley National Laboratory"/>
            <person name="Hensen N."/>
            <person name="Bonometti L."/>
            <person name="Westerberg I."/>
            <person name="Brannstrom I.O."/>
            <person name="Guillou S."/>
            <person name="Cros-Aarteil S."/>
            <person name="Calhoun S."/>
            <person name="Haridas S."/>
            <person name="Kuo A."/>
            <person name="Mondo S."/>
            <person name="Pangilinan J."/>
            <person name="Riley R."/>
            <person name="LaButti K."/>
            <person name="Andreopoulos B."/>
            <person name="Lipzen A."/>
            <person name="Chen C."/>
            <person name="Yanf M."/>
            <person name="Daum C."/>
            <person name="Ng V."/>
            <person name="Clum A."/>
            <person name="Steindorff A."/>
            <person name="Ohm R."/>
            <person name="Martin F."/>
            <person name="Silar P."/>
            <person name="Natvig D."/>
            <person name="Lalanne C."/>
            <person name="Gautier V."/>
            <person name="Ament-velasquez S.L."/>
            <person name="Kruys A."/>
            <person name="Hutchinson M.I."/>
            <person name="Powell A.J."/>
            <person name="Barry K."/>
            <person name="Miller A.N."/>
            <person name="Grigoriev I.V."/>
            <person name="Debuchy R."/>
            <person name="Gladieux P."/>
            <person name="Thoren M.H."/>
            <person name="Johannesson H."/>
        </authorList>
    </citation>
    <scope>NUCLEOTIDE SEQUENCE</scope>
    <source>
        <strain evidence="2">SMH2392-1A</strain>
    </source>
</reference>
<feature type="region of interest" description="Disordered" evidence="1">
    <location>
        <begin position="138"/>
        <end position="163"/>
    </location>
</feature>
<dbReference type="PANTHER" id="PTHR38166:SF1">
    <property type="entry name" value="C2H2-TYPE DOMAIN-CONTAINING PROTEIN"/>
    <property type="match status" value="1"/>
</dbReference>
<feature type="region of interest" description="Disordered" evidence="1">
    <location>
        <begin position="183"/>
        <end position="264"/>
    </location>
</feature>
<comment type="caution">
    <text evidence="2">The sequence shown here is derived from an EMBL/GenBank/DDBJ whole genome shotgun (WGS) entry which is preliminary data.</text>
</comment>
<protein>
    <submittedName>
        <fullName evidence="2">Uncharacterized protein</fullName>
    </submittedName>
</protein>
<evidence type="ECO:0000256" key="1">
    <source>
        <dbReference type="SAM" id="MobiDB-lite"/>
    </source>
</evidence>
<feature type="compositionally biased region" description="Polar residues" evidence="1">
    <location>
        <begin position="478"/>
        <end position="488"/>
    </location>
</feature>
<evidence type="ECO:0000313" key="3">
    <source>
        <dbReference type="Proteomes" id="UP001172101"/>
    </source>
</evidence>
<dbReference type="EMBL" id="JAUIRO010000004">
    <property type="protein sequence ID" value="KAK0717640.1"/>
    <property type="molecule type" value="Genomic_DNA"/>
</dbReference>
<keyword evidence="3" id="KW-1185">Reference proteome</keyword>
<proteinExistence type="predicted"/>
<accession>A0AA40AKR0</accession>
<dbReference type="PANTHER" id="PTHR38166">
    <property type="entry name" value="C2H2-TYPE DOMAIN-CONTAINING PROTEIN-RELATED"/>
    <property type="match status" value="1"/>
</dbReference>
<dbReference type="RefSeq" id="XP_060296433.1">
    <property type="nucleotide sequence ID" value="XM_060439901.1"/>
</dbReference>
<dbReference type="AlphaFoldDB" id="A0AA40AKR0"/>
<feature type="region of interest" description="Disordered" evidence="1">
    <location>
        <begin position="478"/>
        <end position="508"/>
    </location>
</feature>
<sequence>MSPNTSTQAEAPSSLAPGYACLVKNFQDPPPLRPPLLTDELFSINEALIGAGGGGEAPSPYSDGLEDSDDPLAFTPNFPSVPPRIWPVGFESDDLISMYEARSQQSAVFDMQSLNASLPSLTFSAETVTTASIHSIAATSPDAKSEPTAAIDEAPQSSVPARRSRGLPWLMEFAKQETDLARLIDGPDSNPVEAGQSESGGAQSQQEMSQPARKKSRHEQSRTVRGTNCLKKETNGRKRQANSSNGSDEGDDDGNSGDDGDTVAISAPVQDSRRFACPFAKLPLGFLQKQCRVKLKEISHVKCHIRTVHPMAKEKLDAISKRVDKTTSREDQWYSIYRTLFPGELLCETPYVQKHEEEVFIYLKIYLRGGGLELLLEFWKTKWPGDQALTPNQFCSLWEQWVPVAFGGNQQASTLRAVSANSEASVVQGNGTLDPFDLSQSINLHGLTYPSTDPHNLRAQPETDHCAASLSFSMNAGQSFSPQSYTPQSPAPRPGNVNDPEAEYTASHGFPPDVGYGSDFQPNNSSFFDSAVWPQSSEQLGMLMGSRNLSGSDIEWLSSLNPFSLMDDDNHLA</sequence>
<dbReference type="GeneID" id="85323171"/>